<dbReference type="InterPro" id="IPR045051">
    <property type="entry name" value="SBT"/>
</dbReference>
<evidence type="ECO:0000259" key="14">
    <source>
        <dbReference type="Pfam" id="PF05922"/>
    </source>
</evidence>
<dbReference type="PROSITE" id="PS00138">
    <property type="entry name" value="SUBTILASE_SER"/>
    <property type="match status" value="1"/>
</dbReference>
<dbReference type="InterPro" id="IPR000209">
    <property type="entry name" value="Peptidase_S8/S53_dom"/>
</dbReference>
<dbReference type="InterPro" id="IPR034197">
    <property type="entry name" value="Peptidases_S8_3"/>
</dbReference>
<name>A0AAW1YFB7_RUBAR</name>
<dbReference type="Gene3D" id="3.30.70.80">
    <property type="entry name" value="Peptidase S8 propeptide/proteinase inhibitor I9"/>
    <property type="match status" value="1"/>
</dbReference>
<evidence type="ECO:0000256" key="2">
    <source>
        <dbReference type="ARBA" id="ARBA00011073"/>
    </source>
</evidence>
<dbReference type="InterPro" id="IPR023828">
    <property type="entry name" value="Peptidase_S8_Ser-AS"/>
</dbReference>
<dbReference type="PROSITE" id="PS00136">
    <property type="entry name" value="SUBTILASE_ASP"/>
    <property type="match status" value="1"/>
</dbReference>
<evidence type="ECO:0000256" key="7">
    <source>
        <dbReference type="ARBA" id="ARBA00022825"/>
    </source>
</evidence>
<dbReference type="GO" id="GO:0009609">
    <property type="term" value="P:response to symbiotic bacterium"/>
    <property type="evidence" value="ECO:0007669"/>
    <property type="project" value="UniProtKB-ARBA"/>
</dbReference>
<dbReference type="Pfam" id="PF05922">
    <property type="entry name" value="Inhibitor_I9"/>
    <property type="match status" value="1"/>
</dbReference>
<keyword evidence="3" id="KW-0964">Secreted</keyword>
<feature type="domain" description="Peptidase S8/S53" evidence="13">
    <location>
        <begin position="133"/>
        <end position="564"/>
    </location>
</feature>
<feature type="domain" description="Inhibitor I9" evidence="14">
    <location>
        <begin position="31"/>
        <end position="107"/>
    </location>
</feature>
<comment type="similarity">
    <text evidence="2 10 11">Belongs to the peptidase S8 family.</text>
</comment>
<dbReference type="PRINTS" id="PR00723">
    <property type="entry name" value="SUBTILISIN"/>
</dbReference>
<keyword evidence="4 10" id="KW-0645">Protease</keyword>
<evidence type="ECO:0000256" key="10">
    <source>
        <dbReference type="PROSITE-ProRule" id="PRU01240"/>
    </source>
</evidence>
<dbReference type="Pfam" id="PF17766">
    <property type="entry name" value="fn3_6"/>
    <property type="match status" value="1"/>
</dbReference>
<evidence type="ECO:0000259" key="13">
    <source>
        <dbReference type="Pfam" id="PF00082"/>
    </source>
</evidence>
<feature type="active site" description="Charge relay system" evidence="9 10">
    <location>
        <position position="515"/>
    </location>
</feature>
<evidence type="ECO:0000256" key="1">
    <source>
        <dbReference type="ARBA" id="ARBA00004613"/>
    </source>
</evidence>
<evidence type="ECO:0000256" key="8">
    <source>
        <dbReference type="ARBA" id="ARBA00023180"/>
    </source>
</evidence>
<comment type="subcellular location">
    <subcellularLocation>
        <location evidence="1">Secreted</location>
    </subcellularLocation>
</comment>
<dbReference type="InterPro" id="IPR037045">
    <property type="entry name" value="S8pro/Inhibitor_I9_sf"/>
</dbReference>
<reference evidence="16 17" key="1">
    <citation type="journal article" date="2023" name="G3 (Bethesda)">
        <title>A chromosome-length genome assembly and annotation of blackberry (Rubus argutus, cv. 'Hillquist').</title>
        <authorList>
            <person name="Bruna T."/>
            <person name="Aryal R."/>
            <person name="Dudchenko O."/>
            <person name="Sargent D.J."/>
            <person name="Mead D."/>
            <person name="Buti M."/>
            <person name="Cavallini A."/>
            <person name="Hytonen T."/>
            <person name="Andres J."/>
            <person name="Pham M."/>
            <person name="Weisz D."/>
            <person name="Mascagni F."/>
            <person name="Usai G."/>
            <person name="Natali L."/>
            <person name="Bassil N."/>
            <person name="Fernandez G.E."/>
            <person name="Lomsadze A."/>
            <person name="Armour M."/>
            <person name="Olukolu B."/>
            <person name="Poorten T."/>
            <person name="Britton C."/>
            <person name="Davik J."/>
            <person name="Ashrafi H."/>
            <person name="Aiden E.L."/>
            <person name="Borodovsky M."/>
            <person name="Worthington M."/>
        </authorList>
    </citation>
    <scope>NUCLEOTIDE SEQUENCE [LARGE SCALE GENOMIC DNA]</scope>
    <source>
        <strain evidence="16">PI 553951</strain>
    </source>
</reference>
<dbReference type="FunFam" id="3.30.70.80:FF:000003">
    <property type="entry name" value="Subtilisin-like protease SBT1.9"/>
    <property type="match status" value="1"/>
</dbReference>
<dbReference type="GO" id="GO:0006508">
    <property type="term" value="P:proteolysis"/>
    <property type="evidence" value="ECO:0007669"/>
    <property type="project" value="UniProtKB-KW"/>
</dbReference>
<dbReference type="InterPro" id="IPR036852">
    <property type="entry name" value="Peptidase_S8/S53_dom_sf"/>
</dbReference>
<evidence type="ECO:0000313" key="16">
    <source>
        <dbReference type="EMBL" id="KAK9946637.1"/>
    </source>
</evidence>
<dbReference type="Gene3D" id="3.40.50.200">
    <property type="entry name" value="Peptidase S8/S53 domain"/>
    <property type="match status" value="1"/>
</dbReference>
<dbReference type="GO" id="GO:0004252">
    <property type="term" value="F:serine-type endopeptidase activity"/>
    <property type="evidence" value="ECO:0007669"/>
    <property type="project" value="UniProtKB-UniRule"/>
</dbReference>
<dbReference type="EMBL" id="JBEDUW010000002">
    <property type="protein sequence ID" value="KAK9946637.1"/>
    <property type="molecule type" value="Genomic_DNA"/>
</dbReference>
<evidence type="ECO:0000256" key="5">
    <source>
        <dbReference type="ARBA" id="ARBA00022729"/>
    </source>
</evidence>
<feature type="domain" description="Subtilisin-like protease fibronectin type-III" evidence="15">
    <location>
        <begin position="631"/>
        <end position="729"/>
    </location>
</feature>
<dbReference type="PANTHER" id="PTHR10795">
    <property type="entry name" value="PROPROTEIN CONVERTASE SUBTILISIN/KEXIN"/>
    <property type="match status" value="1"/>
</dbReference>
<evidence type="ECO:0000313" key="17">
    <source>
        <dbReference type="Proteomes" id="UP001457282"/>
    </source>
</evidence>
<evidence type="ECO:0000256" key="6">
    <source>
        <dbReference type="ARBA" id="ARBA00022801"/>
    </source>
</evidence>
<evidence type="ECO:0000256" key="12">
    <source>
        <dbReference type="SAM" id="SignalP"/>
    </source>
</evidence>
<dbReference type="InterPro" id="IPR041469">
    <property type="entry name" value="Subtilisin-like_FN3"/>
</dbReference>
<evidence type="ECO:0000256" key="4">
    <source>
        <dbReference type="ARBA" id="ARBA00022670"/>
    </source>
</evidence>
<dbReference type="Pfam" id="PF00082">
    <property type="entry name" value="Peptidase_S8"/>
    <property type="match status" value="1"/>
</dbReference>
<keyword evidence="6 10" id="KW-0378">Hydrolase</keyword>
<accession>A0AAW1YFB7</accession>
<proteinExistence type="inferred from homology"/>
<evidence type="ECO:0000256" key="9">
    <source>
        <dbReference type="PIRSR" id="PIRSR615500-1"/>
    </source>
</evidence>
<dbReference type="FunFam" id="3.40.50.200:FF:000006">
    <property type="entry name" value="Subtilisin-like protease SBT1.5"/>
    <property type="match status" value="1"/>
</dbReference>
<dbReference type="CDD" id="cd02120">
    <property type="entry name" value="PA_subtilisin_like"/>
    <property type="match status" value="1"/>
</dbReference>
<keyword evidence="7 10" id="KW-0720">Serine protease</keyword>
<dbReference type="AlphaFoldDB" id="A0AAW1YFB7"/>
<feature type="active site" description="Charge relay system" evidence="9 10">
    <location>
        <position position="142"/>
    </location>
</feature>
<feature type="signal peptide" evidence="12">
    <location>
        <begin position="1"/>
        <end position="18"/>
    </location>
</feature>
<evidence type="ECO:0000256" key="3">
    <source>
        <dbReference type="ARBA" id="ARBA00022525"/>
    </source>
</evidence>
<gene>
    <name evidence="16" type="ORF">M0R45_012088</name>
</gene>
<keyword evidence="8" id="KW-0325">Glycoprotein</keyword>
<dbReference type="Proteomes" id="UP001457282">
    <property type="component" value="Unassembled WGS sequence"/>
</dbReference>
<dbReference type="PROSITE" id="PS51892">
    <property type="entry name" value="SUBTILASE"/>
    <property type="match status" value="1"/>
</dbReference>
<dbReference type="CDD" id="cd04852">
    <property type="entry name" value="Peptidases_S8_3"/>
    <property type="match status" value="1"/>
</dbReference>
<keyword evidence="17" id="KW-1185">Reference proteome</keyword>
<organism evidence="16 17">
    <name type="scientific">Rubus argutus</name>
    <name type="common">Southern blackberry</name>
    <dbReference type="NCBI Taxonomy" id="59490"/>
    <lineage>
        <taxon>Eukaryota</taxon>
        <taxon>Viridiplantae</taxon>
        <taxon>Streptophyta</taxon>
        <taxon>Embryophyta</taxon>
        <taxon>Tracheophyta</taxon>
        <taxon>Spermatophyta</taxon>
        <taxon>Magnoliopsida</taxon>
        <taxon>eudicotyledons</taxon>
        <taxon>Gunneridae</taxon>
        <taxon>Pentapetalae</taxon>
        <taxon>rosids</taxon>
        <taxon>fabids</taxon>
        <taxon>Rosales</taxon>
        <taxon>Rosaceae</taxon>
        <taxon>Rosoideae</taxon>
        <taxon>Rosoideae incertae sedis</taxon>
        <taxon>Rubus</taxon>
    </lineage>
</organism>
<comment type="caution">
    <text evidence="16">The sequence shown here is derived from an EMBL/GenBank/DDBJ whole genome shotgun (WGS) entry which is preliminary data.</text>
</comment>
<evidence type="ECO:0000259" key="15">
    <source>
        <dbReference type="Pfam" id="PF17766"/>
    </source>
</evidence>
<dbReference type="InterPro" id="IPR010259">
    <property type="entry name" value="S8pro/Inhibitor_I9"/>
</dbReference>
<feature type="active site" description="Charge relay system" evidence="9 10">
    <location>
        <position position="206"/>
    </location>
</feature>
<dbReference type="Gene3D" id="2.60.40.2310">
    <property type="match status" value="1"/>
</dbReference>
<dbReference type="GO" id="GO:0005576">
    <property type="term" value="C:extracellular region"/>
    <property type="evidence" value="ECO:0007669"/>
    <property type="project" value="UniProtKB-SubCell"/>
</dbReference>
<sequence length="799" mass="87128">MGLVIQSLIYALLSSCLAAAVSSVCSEETKVFIVRVHHDLKPSHHSNVQAWYSSTLNTLATANDSLHYVYNTVFHGFSAKLTPQQVNQLSQLPEILGVFPQRVLKLQTTRTPAFLGININDTDVGILNHSHSGDNIIIGVIDTGIWPEHPSFNDHGFGPVPSRWRGSCLPGDSENPTTFCNKKIIGARYYGRDSNNITSARDHNGHGTHTASTIAGRRITNASFLGFAQGVASGIAPKARIAVYKVCKSGCNESDILAGIEQAVQDGVDVISMSLGGHPVPYDRDSLAMAMFAATDKGIVFSASAGNNGPYEESVTNVAPWIITVGASTIDREFPADLILGNRRIITGTSLYNGTWPEKTSMVPLIYSPDCFSDYIPDYVHGNIVVCNQLLHDNGFKIKEAGGVGLVNIGGLYETGDGLIAIPYFIPGLVIRQSDGNQLLRYIKATKNPRAAIRFHGTLTGVKPAPILAEFSSHGPNPVSPFVLKPDLIAPGVNILAAWPPSEYTSSFRIESGTSMSCPHVSGIAALLRRAHPHWSPAMIKSAMMTTAYTRDVNERPLLDETYGLEATPWGMGAGHVDPQKALDPGLVYDLTVDDYIDFLCALNYSDKQVRVITHWAVECKKRTEIVRPWDLNYPAISVAFEMMSHSVNISRLVTHVGEEAPSSYVASVRSPKGVKMTVFPLKMVFSKKGEKQRFIVTMSVDDVAHEEVAFGELKWADDKHVVSTPISVRFNYSTKINGSIYGYIKVDNFIVDSPIGLEAADSHRTRAEMIGIYGVRLKGYNQEDAQVHEIKFITLLGG</sequence>
<dbReference type="InterPro" id="IPR023827">
    <property type="entry name" value="Peptidase_S8_Asp-AS"/>
</dbReference>
<evidence type="ECO:0000256" key="11">
    <source>
        <dbReference type="RuleBase" id="RU003355"/>
    </source>
</evidence>
<dbReference type="InterPro" id="IPR015500">
    <property type="entry name" value="Peptidase_S8_subtilisin-rel"/>
</dbReference>
<protein>
    <submittedName>
        <fullName evidence="16">Uncharacterized protein</fullName>
    </submittedName>
</protein>
<feature type="chain" id="PRO_5043620950" evidence="12">
    <location>
        <begin position="19"/>
        <end position="799"/>
    </location>
</feature>
<dbReference type="Gene3D" id="3.50.30.30">
    <property type="match status" value="1"/>
</dbReference>
<keyword evidence="5 12" id="KW-0732">Signal</keyword>
<dbReference type="SUPFAM" id="SSF52743">
    <property type="entry name" value="Subtilisin-like"/>
    <property type="match status" value="1"/>
</dbReference>